<evidence type="ECO:0000313" key="4">
    <source>
        <dbReference type="Proteomes" id="UP000521943"/>
    </source>
</evidence>
<feature type="compositionally biased region" description="Low complexity" evidence="1">
    <location>
        <begin position="737"/>
        <end position="752"/>
    </location>
</feature>
<feature type="region of interest" description="Disordered" evidence="1">
    <location>
        <begin position="65"/>
        <end position="109"/>
    </location>
</feature>
<feature type="compositionally biased region" description="Low complexity" evidence="1">
    <location>
        <begin position="1"/>
        <end position="21"/>
    </location>
</feature>
<name>A0A8H6MD71_9AGAR</name>
<gene>
    <name evidence="3" type="ORF">DFP72DRAFT_959493</name>
</gene>
<feature type="domain" description="Fungal-type protein kinase" evidence="2">
    <location>
        <begin position="258"/>
        <end position="452"/>
    </location>
</feature>
<protein>
    <recommendedName>
        <fullName evidence="2">Fungal-type protein kinase domain-containing protein</fullName>
    </recommendedName>
</protein>
<comment type="caution">
    <text evidence="3">The sequence shown here is derived from an EMBL/GenBank/DDBJ whole genome shotgun (WGS) entry which is preliminary data.</text>
</comment>
<feature type="region of interest" description="Disordered" evidence="1">
    <location>
        <begin position="718"/>
        <end position="791"/>
    </location>
</feature>
<organism evidence="3 4">
    <name type="scientific">Ephemerocybe angulata</name>
    <dbReference type="NCBI Taxonomy" id="980116"/>
    <lineage>
        <taxon>Eukaryota</taxon>
        <taxon>Fungi</taxon>
        <taxon>Dikarya</taxon>
        <taxon>Basidiomycota</taxon>
        <taxon>Agaricomycotina</taxon>
        <taxon>Agaricomycetes</taxon>
        <taxon>Agaricomycetidae</taxon>
        <taxon>Agaricales</taxon>
        <taxon>Agaricineae</taxon>
        <taxon>Psathyrellaceae</taxon>
        <taxon>Ephemerocybe</taxon>
    </lineage>
</organism>
<dbReference type="PANTHER" id="PTHR38248:SF2">
    <property type="entry name" value="FUNK1 11"/>
    <property type="match status" value="1"/>
</dbReference>
<accession>A0A8H6MD71</accession>
<dbReference type="OrthoDB" id="5584477at2759"/>
<sequence>MAATTLTTTRSRVQTRSQTRSGAQLKSVKPITEPTRRPPKNKADAGVNLPGISIAPQPIGYTAKAKKSYARKASGKDATQGASRTLRRKGRTTTKLESTSVATPLPEVNGADSVADLTHERDADRERHRRAALADVREPVTVDATCLKDLYKATVSDRRIKNFLAASSLYDYGSNTWNDIPNACQDEQELYEPFLKVTKAIIDGLGNARGIRQVVDTRKMKLFHFDDPAQFSNPGITIRAIGPSFVEPVVPEGQRREPKPIGFRNTASVFDVKREADVREVDVDQLAVYNGEIFCQQPNRLFCRSLLLTETHVRLLHCDRSGAYKTRSLNIHEDPSTFVRLVLGLSSPSEAILGFDTSVQWTVKNGKRVSGSITTLNALGKRIKYQLNMAKHVIVTGVVRGRGTVCWHAKDKDGKSILLKDSWRTDGQKPEHTFLERAKGLVGVAQMIAFEDNRAETKLFRPASFDFTIAGFDNRTMCRVTMPCYGLAVHEFTSQAQAIAALRDAIQGHLTLLKVGLLHQDVSIDNILLGEDAAPAGFRGILIDLEMAVHVTGPAARIIDKHHQAGTRLYQSVSVVDARSHLPRDYIDDLESFFYVLCHLLYGFEGVNVQFPDAFGPDSVLGEWERRTPRMASYRKEIYITMEGPAYRAPPPFWSVACINLCDKYRKFLAPLIDAKGHIRRKHPSLITREELQEIYSGVDNHYADVLAMFDTALVELSKPGGSDPRPAPPAQRTPESSVNSYISTSGSSSTSPPLKRPLGHLEELDTPSAKRQRLNFNDLNAHDGSSSHSD</sequence>
<dbReference type="Pfam" id="PF17667">
    <property type="entry name" value="Pkinase_fungal"/>
    <property type="match status" value="2"/>
</dbReference>
<feature type="domain" description="Fungal-type protein kinase" evidence="2">
    <location>
        <begin position="467"/>
        <end position="599"/>
    </location>
</feature>
<feature type="compositionally biased region" description="Polar residues" evidence="1">
    <location>
        <begin position="775"/>
        <end position="791"/>
    </location>
</feature>
<evidence type="ECO:0000313" key="3">
    <source>
        <dbReference type="EMBL" id="KAF6760806.1"/>
    </source>
</evidence>
<reference evidence="3 4" key="1">
    <citation type="submission" date="2020-07" db="EMBL/GenBank/DDBJ databases">
        <title>Comparative genomics of pyrophilous fungi reveals a link between fire events and developmental genes.</title>
        <authorList>
            <consortium name="DOE Joint Genome Institute"/>
            <person name="Steindorff A.S."/>
            <person name="Carver A."/>
            <person name="Calhoun S."/>
            <person name="Stillman K."/>
            <person name="Liu H."/>
            <person name="Lipzen A."/>
            <person name="Pangilinan J."/>
            <person name="Labutti K."/>
            <person name="Bruns T.D."/>
            <person name="Grigoriev I.V."/>
        </authorList>
    </citation>
    <scope>NUCLEOTIDE SEQUENCE [LARGE SCALE GENOMIC DNA]</scope>
    <source>
        <strain evidence="3 4">CBS 144469</strain>
    </source>
</reference>
<dbReference type="PANTHER" id="PTHR38248">
    <property type="entry name" value="FUNK1 6"/>
    <property type="match status" value="1"/>
</dbReference>
<dbReference type="SUPFAM" id="SSF56112">
    <property type="entry name" value="Protein kinase-like (PK-like)"/>
    <property type="match status" value="1"/>
</dbReference>
<dbReference type="Proteomes" id="UP000521943">
    <property type="component" value="Unassembled WGS sequence"/>
</dbReference>
<dbReference type="EMBL" id="JACGCI010000011">
    <property type="protein sequence ID" value="KAF6760806.1"/>
    <property type="molecule type" value="Genomic_DNA"/>
</dbReference>
<evidence type="ECO:0000259" key="2">
    <source>
        <dbReference type="Pfam" id="PF17667"/>
    </source>
</evidence>
<dbReference type="Gene3D" id="1.10.510.10">
    <property type="entry name" value="Transferase(Phosphotransferase) domain 1"/>
    <property type="match status" value="1"/>
</dbReference>
<dbReference type="InterPro" id="IPR011009">
    <property type="entry name" value="Kinase-like_dom_sf"/>
</dbReference>
<dbReference type="AlphaFoldDB" id="A0A8H6MD71"/>
<keyword evidence="4" id="KW-1185">Reference proteome</keyword>
<dbReference type="InterPro" id="IPR040976">
    <property type="entry name" value="Pkinase_fungal"/>
</dbReference>
<proteinExistence type="predicted"/>
<feature type="region of interest" description="Disordered" evidence="1">
    <location>
        <begin position="1"/>
        <end position="49"/>
    </location>
</feature>
<evidence type="ECO:0000256" key="1">
    <source>
        <dbReference type="SAM" id="MobiDB-lite"/>
    </source>
</evidence>